<proteinExistence type="predicted"/>
<name>A0A067M837_BOTB1</name>
<gene>
    <name evidence="3" type="ORF">BOTBODRAFT_35168</name>
</gene>
<protein>
    <recommendedName>
        <fullName evidence="2">SAP domain-containing protein</fullName>
    </recommendedName>
</protein>
<organism evidence="3 4">
    <name type="scientific">Botryobasidium botryosum (strain FD-172 SS1)</name>
    <dbReference type="NCBI Taxonomy" id="930990"/>
    <lineage>
        <taxon>Eukaryota</taxon>
        <taxon>Fungi</taxon>
        <taxon>Dikarya</taxon>
        <taxon>Basidiomycota</taxon>
        <taxon>Agaricomycotina</taxon>
        <taxon>Agaricomycetes</taxon>
        <taxon>Cantharellales</taxon>
        <taxon>Botryobasidiaceae</taxon>
        <taxon>Botryobasidium</taxon>
    </lineage>
</organism>
<dbReference type="OrthoDB" id="445357at2759"/>
<accession>A0A067M837</accession>
<feature type="region of interest" description="Disordered" evidence="1">
    <location>
        <begin position="42"/>
        <end position="83"/>
    </location>
</feature>
<reference evidence="4" key="1">
    <citation type="journal article" date="2014" name="Proc. Natl. Acad. Sci. U.S.A.">
        <title>Extensive sampling of basidiomycete genomes demonstrates inadequacy of the white-rot/brown-rot paradigm for wood decay fungi.</title>
        <authorList>
            <person name="Riley R."/>
            <person name="Salamov A.A."/>
            <person name="Brown D.W."/>
            <person name="Nagy L.G."/>
            <person name="Floudas D."/>
            <person name="Held B.W."/>
            <person name="Levasseur A."/>
            <person name="Lombard V."/>
            <person name="Morin E."/>
            <person name="Otillar R."/>
            <person name="Lindquist E.A."/>
            <person name="Sun H."/>
            <person name="LaButti K.M."/>
            <person name="Schmutz J."/>
            <person name="Jabbour D."/>
            <person name="Luo H."/>
            <person name="Baker S.E."/>
            <person name="Pisabarro A.G."/>
            <person name="Walton J.D."/>
            <person name="Blanchette R.A."/>
            <person name="Henrissat B."/>
            <person name="Martin F."/>
            <person name="Cullen D."/>
            <person name="Hibbett D.S."/>
            <person name="Grigoriev I.V."/>
        </authorList>
    </citation>
    <scope>NUCLEOTIDE SEQUENCE [LARGE SCALE GENOMIC DNA]</scope>
    <source>
        <strain evidence="4">FD-172 SS1</strain>
    </source>
</reference>
<feature type="domain" description="SAP" evidence="2">
    <location>
        <begin position="10"/>
        <end position="44"/>
    </location>
</feature>
<dbReference type="HOGENOM" id="CLU_058280_0_0_1"/>
<keyword evidence="4" id="KW-1185">Reference proteome</keyword>
<sequence length="310" mass="32249">MLLSRSEQEWQTESLAQLKKEAKGRGLSANGSKSKLIARLVNDDKTRQFSASTPAPAPTPTPAAAAPLPANPTPPPPPRGAVSDSTIIRARSMYTSQANAKFVGKRTTLDVKMPDFVEEPEASPRIPSVPDNYGSPSPTTPAPSASTPKVLTVASAATHPAGGPSHGLFTPTDAHYLEQKGSASTSGTTNFANISSGTPESAPGFWADLADELAIPTKWPAAKAAVESGEKEVKAMRERILSGVAPLKEAIGSPAAIEKNSEDGEKAETRDLQPEEKRGLWILLGLVVGGWAVGAAATPSNSDSSSHEST</sequence>
<evidence type="ECO:0000256" key="1">
    <source>
        <dbReference type="SAM" id="MobiDB-lite"/>
    </source>
</evidence>
<evidence type="ECO:0000259" key="2">
    <source>
        <dbReference type="PROSITE" id="PS50800"/>
    </source>
</evidence>
<dbReference type="InParanoid" id="A0A067M837"/>
<dbReference type="STRING" id="930990.A0A067M837"/>
<feature type="compositionally biased region" description="Basic and acidic residues" evidence="1">
    <location>
        <begin position="259"/>
        <end position="273"/>
    </location>
</feature>
<feature type="region of interest" description="Disordered" evidence="1">
    <location>
        <begin position="119"/>
        <end position="148"/>
    </location>
</feature>
<dbReference type="Proteomes" id="UP000027195">
    <property type="component" value="Unassembled WGS sequence"/>
</dbReference>
<feature type="region of interest" description="Disordered" evidence="1">
    <location>
        <begin position="252"/>
        <end position="273"/>
    </location>
</feature>
<dbReference type="Pfam" id="PF02037">
    <property type="entry name" value="SAP"/>
    <property type="match status" value="1"/>
</dbReference>
<dbReference type="Gene3D" id="1.10.720.30">
    <property type="entry name" value="SAP domain"/>
    <property type="match status" value="1"/>
</dbReference>
<dbReference type="PROSITE" id="PS50800">
    <property type="entry name" value="SAP"/>
    <property type="match status" value="1"/>
</dbReference>
<evidence type="ECO:0000313" key="4">
    <source>
        <dbReference type="Proteomes" id="UP000027195"/>
    </source>
</evidence>
<dbReference type="SUPFAM" id="SSF68906">
    <property type="entry name" value="SAP domain"/>
    <property type="match status" value="1"/>
</dbReference>
<evidence type="ECO:0000313" key="3">
    <source>
        <dbReference type="EMBL" id="KDQ11734.1"/>
    </source>
</evidence>
<feature type="compositionally biased region" description="Pro residues" evidence="1">
    <location>
        <begin position="69"/>
        <end position="79"/>
    </location>
</feature>
<dbReference type="InterPro" id="IPR003034">
    <property type="entry name" value="SAP_dom"/>
</dbReference>
<dbReference type="AlphaFoldDB" id="A0A067M837"/>
<dbReference type="InterPro" id="IPR036361">
    <property type="entry name" value="SAP_dom_sf"/>
</dbReference>
<dbReference type="EMBL" id="KL198056">
    <property type="protein sequence ID" value="KDQ11734.1"/>
    <property type="molecule type" value="Genomic_DNA"/>
</dbReference>